<dbReference type="InterPro" id="IPR047664">
    <property type="entry name" value="SWEET"/>
</dbReference>
<evidence type="ECO:0000256" key="6">
    <source>
        <dbReference type="ARBA" id="ARBA00022692"/>
    </source>
</evidence>
<reference evidence="12 13" key="1">
    <citation type="submission" date="2015-01" db="EMBL/GenBank/DDBJ databases">
        <title>Genome of allotetraploid Gossypium barbadense reveals genomic plasticity and fiber elongation in cotton evolution.</title>
        <authorList>
            <person name="Chen X."/>
            <person name="Liu X."/>
            <person name="Zhao B."/>
            <person name="Zheng H."/>
            <person name="Hu Y."/>
            <person name="Lu G."/>
            <person name="Yang C."/>
            <person name="Chen J."/>
            <person name="Shan C."/>
            <person name="Zhang L."/>
            <person name="Zhou Y."/>
            <person name="Wang L."/>
            <person name="Guo W."/>
            <person name="Bai Y."/>
            <person name="Ruan J."/>
            <person name="Shangguan X."/>
            <person name="Mao Y."/>
            <person name="Jiang J."/>
            <person name="Zhu Y."/>
            <person name="Lei J."/>
            <person name="Kang H."/>
            <person name="Chen S."/>
            <person name="He X."/>
            <person name="Wang R."/>
            <person name="Wang Y."/>
            <person name="Chen J."/>
            <person name="Wang L."/>
            <person name="Yu S."/>
            <person name="Wang B."/>
            <person name="Wei J."/>
            <person name="Song S."/>
            <person name="Lu X."/>
            <person name="Gao Z."/>
            <person name="Gu W."/>
            <person name="Deng X."/>
            <person name="Ma D."/>
            <person name="Wang S."/>
            <person name="Liang W."/>
            <person name="Fang L."/>
            <person name="Cai C."/>
            <person name="Zhu X."/>
            <person name="Zhou B."/>
            <person name="Zhang Y."/>
            <person name="Chen Z."/>
            <person name="Xu S."/>
            <person name="Zhu R."/>
            <person name="Wang S."/>
            <person name="Zhang T."/>
            <person name="Zhao G."/>
        </authorList>
    </citation>
    <scope>NUCLEOTIDE SEQUENCE [LARGE SCALE GENOMIC DNA]</scope>
    <source>
        <strain evidence="13">cv. Xinhai21</strain>
        <tissue evidence="12">Leaf</tissue>
    </source>
</reference>
<dbReference type="PANTHER" id="PTHR10791">
    <property type="entry name" value="RAG1-ACTIVATING PROTEIN 1"/>
    <property type="match status" value="1"/>
</dbReference>
<organism evidence="12 13">
    <name type="scientific">Gossypium barbadense</name>
    <name type="common">Sea Island cotton</name>
    <name type="synonym">Hibiscus barbadensis</name>
    <dbReference type="NCBI Taxonomy" id="3634"/>
    <lineage>
        <taxon>Eukaryota</taxon>
        <taxon>Viridiplantae</taxon>
        <taxon>Streptophyta</taxon>
        <taxon>Embryophyta</taxon>
        <taxon>Tracheophyta</taxon>
        <taxon>Spermatophyta</taxon>
        <taxon>Magnoliopsida</taxon>
        <taxon>eudicotyledons</taxon>
        <taxon>Gunneridae</taxon>
        <taxon>Pentapetalae</taxon>
        <taxon>rosids</taxon>
        <taxon>malvids</taxon>
        <taxon>Malvales</taxon>
        <taxon>Malvaceae</taxon>
        <taxon>Malvoideae</taxon>
        <taxon>Gossypium</taxon>
    </lineage>
</organism>
<dbReference type="EMBL" id="CM018214">
    <property type="protein sequence ID" value="KAB2049552.1"/>
    <property type="molecule type" value="Genomic_DNA"/>
</dbReference>
<evidence type="ECO:0000313" key="11">
    <source>
        <dbReference type="EMBL" id="KAB2049552.1"/>
    </source>
</evidence>
<evidence type="ECO:0000256" key="4">
    <source>
        <dbReference type="ARBA" id="ARBA00022475"/>
    </source>
</evidence>
<reference evidence="11 14" key="2">
    <citation type="submission" date="2019-06" db="EMBL/GenBank/DDBJ databases">
        <title>WGS assembly of Gossypium barbadense.</title>
        <authorList>
            <person name="Chen Z.J."/>
            <person name="Sreedasyam A."/>
            <person name="Ando A."/>
            <person name="Song Q."/>
            <person name="De L."/>
            <person name="Hulse-Kemp A."/>
            <person name="Ding M."/>
            <person name="Ye W."/>
            <person name="Kirkbride R."/>
            <person name="Jenkins J."/>
            <person name="Plott C."/>
            <person name="Lovell J."/>
            <person name="Lin Y.-M."/>
            <person name="Vaughn R."/>
            <person name="Liu B."/>
            <person name="Li W."/>
            <person name="Simpson S."/>
            <person name="Scheffler B."/>
            <person name="Saski C."/>
            <person name="Grover C."/>
            <person name="Hu G."/>
            <person name="Conover J."/>
            <person name="Carlson J."/>
            <person name="Shu S."/>
            <person name="Boston L."/>
            <person name="Williams M."/>
            <person name="Peterson D."/>
            <person name="Mcgee K."/>
            <person name="Jones D."/>
            <person name="Wendel J."/>
            <person name="Stelly D."/>
            <person name="Grimwood J."/>
            <person name="Schmutz J."/>
        </authorList>
    </citation>
    <scope>NUCLEOTIDE SEQUENCE [LARGE SCALE GENOMIC DNA]</scope>
    <source>
        <strain evidence="11">1400233.01</strain>
    </source>
</reference>
<keyword evidence="4" id="KW-1003">Cell membrane</keyword>
<dbReference type="Proteomes" id="UP000239757">
    <property type="component" value="Unassembled WGS sequence"/>
</dbReference>
<dbReference type="Pfam" id="PF03083">
    <property type="entry name" value="MtN3_slv"/>
    <property type="match status" value="2"/>
</dbReference>
<gene>
    <name evidence="11" type="ORF">ES319_A13G184300v1</name>
    <name evidence="12" type="ORF">GOBAR_AA24624</name>
</gene>
<keyword evidence="7" id="KW-0677">Repeat</keyword>
<feature type="transmembrane region" description="Helical" evidence="10">
    <location>
        <begin position="48"/>
        <end position="66"/>
    </location>
</feature>
<evidence type="ECO:0000256" key="9">
    <source>
        <dbReference type="ARBA" id="ARBA00023136"/>
    </source>
</evidence>
<keyword evidence="14" id="KW-1185">Reference proteome</keyword>
<feature type="transmembrane region" description="Helical" evidence="10">
    <location>
        <begin position="12"/>
        <end position="36"/>
    </location>
</feature>
<name>A0A2P5WY76_GOSBA</name>
<dbReference type="Proteomes" id="UP000327439">
    <property type="component" value="Chromosome A13"/>
</dbReference>
<keyword evidence="8 10" id="KW-1133">Transmembrane helix</keyword>
<dbReference type="GO" id="GO:0005886">
    <property type="term" value="C:plasma membrane"/>
    <property type="evidence" value="ECO:0007669"/>
    <property type="project" value="UniProtKB-SubCell"/>
</dbReference>
<evidence type="ECO:0000256" key="3">
    <source>
        <dbReference type="ARBA" id="ARBA00022448"/>
    </source>
</evidence>
<feature type="transmembrane region" description="Helical" evidence="10">
    <location>
        <begin position="193"/>
        <end position="214"/>
    </location>
</feature>
<protein>
    <recommendedName>
        <fullName evidence="10">Bidirectional sugar transporter SWEET</fullName>
    </recommendedName>
</protein>
<evidence type="ECO:0000256" key="5">
    <source>
        <dbReference type="ARBA" id="ARBA00022597"/>
    </source>
</evidence>
<dbReference type="FunFam" id="1.20.1280.290:FF:000003">
    <property type="entry name" value="Bidirectional sugar transporter SWEET"/>
    <property type="match status" value="1"/>
</dbReference>
<evidence type="ECO:0000313" key="12">
    <source>
        <dbReference type="EMBL" id="PPR96046.1"/>
    </source>
</evidence>
<dbReference type="EMBL" id="KZ666136">
    <property type="protein sequence ID" value="PPR96046.1"/>
    <property type="molecule type" value="Genomic_DNA"/>
</dbReference>
<evidence type="ECO:0000313" key="13">
    <source>
        <dbReference type="Proteomes" id="UP000239757"/>
    </source>
</evidence>
<evidence type="ECO:0000313" key="14">
    <source>
        <dbReference type="Proteomes" id="UP000327439"/>
    </source>
</evidence>
<dbReference type="InterPro" id="IPR004316">
    <property type="entry name" value="SWEET_rpt"/>
</dbReference>
<dbReference type="OrthoDB" id="409725at2759"/>
<feature type="transmembrane region" description="Helical" evidence="10">
    <location>
        <begin position="165"/>
        <end position="187"/>
    </location>
</feature>
<keyword evidence="3 10" id="KW-0813">Transport</keyword>
<keyword evidence="9 10" id="KW-0472">Membrane</keyword>
<keyword evidence="5 10" id="KW-0762">Sugar transport</keyword>
<proteinExistence type="inferred from homology"/>
<dbReference type="AlphaFoldDB" id="A0A2P5WY76"/>
<dbReference type="GO" id="GO:0008515">
    <property type="term" value="F:sucrose transmembrane transporter activity"/>
    <property type="evidence" value="ECO:0007669"/>
    <property type="project" value="UniProtKB-ARBA"/>
</dbReference>
<evidence type="ECO:0000256" key="7">
    <source>
        <dbReference type="ARBA" id="ARBA00022737"/>
    </source>
</evidence>
<evidence type="ECO:0000256" key="1">
    <source>
        <dbReference type="ARBA" id="ARBA00004651"/>
    </source>
</evidence>
<keyword evidence="6 10" id="KW-0812">Transmembrane</keyword>
<dbReference type="Gene3D" id="1.20.1280.290">
    <property type="match status" value="2"/>
</dbReference>
<comment type="subcellular location">
    <subcellularLocation>
        <location evidence="1 10">Cell membrane</location>
        <topology evidence="1 10">Multi-pass membrane protein</topology>
    </subcellularLocation>
</comment>
<feature type="transmembrane region" description="Helical" evidence="10">
    <location>
        <begin position="106"/>
        <end position="126"/>
    </location>
</feature>
<feature type="transmembrane region" description="Helical" evidence="10">
    <location>
        <begin position="72"/>
        <end position="94"/>
    </location>
</feature>
<evidence type="ECO:0000256" key="10">
    <source>
        <dbReference type="RuleBase" id="RU910715"/>
    </source>
</evidence>
<sequence>MGFFGPHHQLAFIFGVLGSIVSFMVFLSPVKTFYTIYKKRTAEGYQSIPYMVALSSSMMLLYYGMLKTNANLIVGISCFGCAIEIIYLILYIVYAPKRDKVFTVKWIILFNLGGYCLIMVATNLFRERSKRVTVMGWVCAVNSVAVSASPLGIMRRVIRTKSVEYMPFLLSFFLTLCSTMWFFYGLFLQDLYVAFPNVLGFLLGTAQIIIYVIYKNGNKGVEITEKMQKGDMEGSVGDINPCFPDHEQEIKEITIVIAEKPVESDEMKA</sequence>
<comment type="similarity">
    <text evidence="2 10">Belongs to the SWEET sugar transporter family.</text>
</comment>
<evidence type="ECO:0000256" key="2">
    <source>
        <dbReference type="ARBA" id="ARBA00007809"/>
    </source>
</evidence>
<evidence type="ECO:0000256" key="8">
    <source>
        <dbReference type="ARBA" id="ARBA00022989"/>
    </source>
</evidence>
<feature type="transmembrane region" description="Helical" evidence="10">
    <location>
        <begin position="132"/>
        <end position="153"/>
    </location>
</feature>
<dbReference type="GO" id="GO:0051119">
    <property type="term" value="F:sugar transmembrane transporter activity"/>
    <property type="evidence" value="ECO:0007669"/>
    <property type="project" value="InterPro"/>
</dbReference>
<comment type="function">
    <text evidence="10">Mediates both low-affinity uptake and efflux of sugar across the membrane.</text>
</comment>
<dbReference type="PANTHER" id="PTHR10791:SF134">
    <property type="entry name" value="BIDIRECTIONAL SUGAR TRANSPORTER SWEET9"/>
    <property type="match status" value="1"/>
</dbReference>
<dbReference type="FunFam" id="1.20.1280.290:FF:000001">
    <property type="entry name" value="Bidirectional sugar transporter SWEET"/>
    <property type="match status" value="1"/>
</dbReference>
<accession>A0A2P5WY76</accession>